<accession>A0A0L6UU05</accession>
<feature type="compositionally biased region" description="Polar residues" evidence="1">
    <location>
        <begin position="46"/>
        <end position="55"/>
    </location>
</feature>
<keyword evidence="3" id="KW-1185">Reference proteome</keyword>
<proteinExistence type="predicted"/>
<comment type="caution">
    <text evidence="2">The sequence shown here is derived from an EMBL/GenBank/DDBJ whole genome shotgun (WGS) entry which is preliminary data.</text>
</comment>
<organism evidence="2 3">
    <name type="scientific">Puccinia sorghi</name>
    <dbReference type="NCBI Taxonomy" id="27349"/>
    <lineage>
        <taxon>Eukaryota</taxon>
        <taxon>Fungi</taxon>
        <taxon>Dikarya</taxon>
        <taxon>Basidiomycota</taxon>
        <taxon>Pucciniomycotina</taxon>
        <taxon>Pucciniomycetes</taxon>
        <taxon>Pucciniales</taxon>
        <taxon>Pucciniaceae</taxon>
        <taxon>Puccinia</taxon>
    </lineage>
</organism>
<dbReference type="Proteomes" id="UP000037035">
    <property type="component" value="Unassembled WGS sequence"/>
</dbReference>
<name>A0A0L6UU05_9BASI</name>
<dbReference type="AlphaFoldDB" id="A0A0L6UU05"/>
<sequence length="177" mass="19495">MSFIPGLDDKIHFELLPHLIPQPNNSSHAHRSPYYSQPGLQQQGYLFTAPQSGNPQIAPPVKEAPGDSNAHQCTAEQIRASVASGSAKKVKKAAENAEVARLKAAMKAAKGLVKEAETAAVETRFLWMEHNKLAKNPGFMAFSKFFVQNHEQNKDFPLLAKLKNDTLLRQYCALMGV</sequence>
<reference evidence="2 3" key="1">
    <citation type="submission" date="2015-08" db="EMBL/GenBank/DDBJ databases">
        <title>Next Generation Sequencing and Analysis of the Genome of Puccinia sorghi L Schw, the Causal Agent of Maize Common Rust.</title>
        <authorList>
            <person name="Rochi L."/>
            <person name="Burguener G."/>
            <person name="Darino M."/>
            <person name="Turjanski A."/>
            <person name="Kreff E."/>
            <person name="Dieguez M.J."/>
            <person name="Sacco F."/>
        </authorList>
    </citation>
    <scope>NUCLEOTIDE SEQUENCE [LARGE SCALE GENOMIC DNA]</scope>
    <source>
        <strain evidence="2 3">RO10H11247</strain>
    </source>
</reference>
<evidence type="ECO:0000256" key="1">
    <source>
        <dbReference type="SAM" id="MobiDB-lite"/>
    </source>
</evidence>
<dbReference type="EMBL" id="LAVV01008755">
    <property type="protein sequence ID" value="KNZ52021.1"/>
    <property type="molecule type" value="Genomic_DNA"/>
</dbReference>
<evidence type="ECO:0000313" key="3">
    <source>
        <dbReference type="Proteomes" id="UP000037035"/>
    </source>
</evidence>
<feature type="region of interest" description="Disordered" evidence="1">
    <location>
        <begin position="46"/>
        <end position="68"/>
    </location>
</feature>
<gene>
    <name evidence="2" type="ORF">VP01_3728g1</name>
</gene>
<protein>
    <submittedName>
        <fullName evidence="2">Uncharacterized protein</fullName>
    </submittedName>
</protein>
<dbReference type="VEuPathDB" id="FungiDB:VP01_3728g1"/>
<evidence type="ECO:0000313" key="2">
    <source>
        <dbReference type="EMBL" id="KNZ52021.1"/>
    </source>
</evidence>